<dbReference type="EMBL" id="CM001888">
    <property type="protein sequence ID" value="EOY17996.1"/>
    <property type="molecule type" value="Genomic_DNA"/>
</dbReference>
<organism evidence="1 2">
    <name type="scientific">Theobroma cacao</name>
    <name type="common">Cacao</name>
    <name type="synonym">Cocoa</name>
    <dbReference type="NCBI Taxonomy" id="3641"/>
    <lineage>
        <taxon>Eukaryota</taxon>
        <taxon>Viridiplantae</taxon>
        <taxon>Streptophyta</taxon>
        <taxon>Embryophyta</taxon>
        <taxon>Tracheophyta</taxon>
        <taxon>Spermatophyta</taxon>
        <taxon>Magnoliopsida</taxon>
        <taxon>eudicotyledons</taxon>
        <taxon>Gunneridae</taxon>
        <taxon>Pentapetalae</taxon>
        <taxon>rosids</taxon>
        <taxon>malvids</taxon>
        <taxon>Malvales</taxon>
        <taxon>Malvaceae</taxon>
        <taxon>Byttnerioideae</taxon>
        <taxon>Theobroma</taxon>
    </lineage>
</organism>
<dbReference type="Proteomes" id="UP000026915">
    <property type="component" value="Chromosome 10"/>
</dbReference>
<evidence type="ECO:0000313" key="2">
    <source>
        <dbReference type="Proteomes" id="UP000026915"/>
    </source>
</evidence>
<sequence>MVCSANEFLQLDCLDIWYLKELEEWQIEEGAMPRLQSLSLVWVSNLRSLPEGLRYITALQEMKLYKMKRSLVERIQVIDGREGEDFSNVRHIPSIQID</sequence>
<dbReference type="eggNOG" id="KOG4658">
    <property type="taxonomic scope" value="Eukaryota"/>
</dbReference>
<dbReference type="Gramene" id="EOY17996">
    <property type="protein sequence ID" value="EOY17996"/>
    <property type="gene ID" value="TCM_042672"/>
</dbReference>
<dbReference type="Gene3D" id="3.80.10.10">
    <property type="entry name" value="Ribonuclease Inhibitor"/>
    <property type="match status" value="1"/>
</dbReference>
<dbReference type="OMA" id="GRKANCK"/>
<dbReference type="STRING" id="3641.A0A061FLL9"/>
<name>A0A061FLL9_THECC</name>
<keyword evidence="2" id="KW-1185">Reference proteome</keyword>
<accession>A0A061FLL9</accession>
<dbReference type="InterPro" id="IPR032675">
    <property type="entry name" value="LRR_dom_sf"/>
</dbReference>
<evidence type="ECO:0000313" key="1">
    <source>
        <dbReference type="EMBL" id="EOY17996.1"/>
    </source>
</evidence>
<reference evidence="1 2" key="1">
    <citation type="journal article" date="2013" name="Genome Biol.">
        <title>The genome sequence of the most widely cultivated cacao type and its use to identify candidate genes regulating pod color.</title>
        <authorList>
            <person name="Motamayor J.C."/>
            <person name="Mockaitis K."/>
            <person name="Schmutz J."/>
            <person name="Haiminen N."/>
            <person name="Iii D.L."/>
            <person name="Cornejo O."/>
            <person name="Findley S.D."/>
            <person name="Zheng P."/>
            <person name="Utro F."/>
            <person name="Royaert S."/>
            <person name="Saski C."/>
            <person name="Jenkins J."/>
            <person name="Podicheti R."/>
            <person name="Zhao M."/>
            <person name="Scheffler B.E."/>
            <person name="Stack J.C."/>
            <person name="Feltus F.A."/>
            <person name="Mustiga G.M."/>
            <person name="Amores F."/>
            <person name="Phillips W."/>
            <person name="Marelli J.P."/>
            <person name="May G.D."/>
            <person name="Shapiro H."/>
            <person name="Ma J."/>
            <person name="Bustamante C.D."/>
            <person name="Schnell R.J."/>
            <person name="Main D."/>
            <person name="Gilbert D."/>
            <person name="Parida L."/>
            <person name="Kuhn D.N."/>
        </authorList>
    </citation>
    <scope>NUCLEOTIDE SEQUENCE [LARGE SCALE GENOMIC DNA]</scope>
    <source>
        <strain evidence="2">cv. Matina 1-6</strain>
    </source>
</reference>
<dbReference type="InParanoid" id="A0A061FLL9"/>
<dbReference type="AlphaFoldDB" id="A0A061FLL9"/>
<protein>
    <submittedName>
        <fullName evidence="1">Uncharacterized protein</fullName>
    </submittedName>
</protein>
<gene>
    <name evidence="1" type="ORF">TCM_042672</name>
</gene>
<proteinExistence type="predicted"/>
<dbReference type="HOGENOM" id="CLU_164354_0_0_1"/>